<evidence type="ECO:0000256" key="2">
    <source>
        <dbReference type="ARBA" id="ARBA00023235"/>
    </source>
</evidence>
<dbReference type="SUPFAM" id="SSF54506">
    <property type="entry name" value="Diaminopimelate epimerase-like"/>
    <property type="match status" value="2"/>
</dbReference>
<protein>
    <submittedName>
        <fullName evidence="3">FldA protein</fullName>
    </submittedName>
</protein>
<comment type="caution">
    <text evidence="3">The sequence shown here is derived from an EMBL/GenBank/DDBJ whole genome shotgun (WGS) entry which is preliminary data.</text>
</comment>
<keyword evidence="2" id="KW-0413">Isomerase</keyword>
<dbReference type="AlphaFoldDB" id="A0A918KH39"/>
<dbReference type="EMBL" id="BMYV01000001">
    <property type="protein sequence ID" value="GGX63058.1"/>
    <property type="molecule type" value="Genomic_DNA"/>
</dbReference>
<dbReference type="NCBIfam" id="NF033377">
    <property type="entry name" value="OMA_tautomer"/>
    <property type="match status" value="1"/>
</dbReference>
<gene>
    <name evidence="3" type="primary">fldA</name>
    <name evidence="3" type="ORF">GCM10011309_11290</name>
</gene>
<proteinExistence type="inferred from homology"/>
<dbReference type="PANTHER" id="PTHR43709:SF3">
    <property type="entry name" value="ISOMERASE YBHH-RELATED"/>
    <property type="match status" value="1"/>
</dbReference>
<accession>A0A918KH39</accession>
<evidence type="ECO:0000256" key="1">
    <source>
        <dbReference type="ARBA" id="ARBA00007673"/>
    </source>
</evidence>
<dbReference type="InterPro" id="IPR047687">
    <property type="entry name" value="OMA_tautomer-like"/>
</dbReference>
<dbReference type="PANTHER" id="PTHR43709">
    <property type="entry name" value="ACONITATE ISOMERASE-RELATED"/>
    <property type="match status" value="1"/>
</dbReference>
<reference evidence="3 4" key="1">
    <citation type="journal article" date="2014" name="Int. J. Syst. Evol. Microbiol.">
        <title>Complete genome sequence of Corynebacterium casei LMG S-19264T (=DSM 44701T), isolated from a smear-ripened cheese.</title>
        <authorList>
            <consortium name="US DOE Joint Genome Institute (JGI-PGF)"/>
            <person name="Walter F."/>
            <person name="Albersmeier A."/>
            <person name="Kalinowski J."/>
            <person name="Ruckert C."/>
        </authorList>
    </citation>
    <scope>NUCLEOTIDE SEQUENCE [LARGE SCALE GENOMIC DNA]</scope>
    <source>
        <strain evidence="3 4">KCTC 23968</strain>
    </source>
</reference>
<dbReference type="InterPro" id="IPR007400">
    <property type="entry name" value="PrpF-like"/>
</dbReference>
<organism evidence="3 4">
    <name type="scientific">Litorimonas cladophorae</name>
    <dbReference type="NCBI Taxonomy" id="1220491"/>
    <lineage>
        <taxon>Bacteria</taxon>
        <taxon>Pseudomonadati</taxon>
        <taxon>Pseudomonadota</taxon>
        <taxon>Alphaproteobacteria</taxon>
        <taxon>Maricaulales</taxon>
        <taxon>Robiginitomaculaceae</taxon>
    </lineage>
</organism>
<name>A0A918KH39_9PROT</name>
<keyword evidence="4" id="KW-1185">Reference proteome</keyword>
<comment type="similarity">
    <text evidence="1">Belongs to the PrpF family.</text>
</comment>
<dbReference type="Pfam" id="PF04303">
    <property type="entry name" value="PrpF"/>
    <property type="match status" value="1"/>
</dbReference>
<dbReference type="Gene3D" id="3.10.310.10">
    <property type="entry name" value="Diaminopimelate Epimerase, Chain A, domain 1"/>
    <property type="match status" value="2"/>
</dbReference>
<evidence type="ECO:0000313" key="3">
    <source>
        <dbReference type="EMBL" id="GGX63058.1"/>
    </source>
</evidence>
<evidence type="ECO:0000313" key="4">
    <source>
        <dbReference type="Proteomes" id="UP000600865"/>
    </source>
</evidence>
<dbReference type="GO" id="GO:0016853">
    <property type="term" value="F:isomerase activity"/>
    <property type="evidence" value="ECO:0007669"/>
    <property type="project" value="UniProtKB-KW"/>
</dbReference>
<sequence>MMRGGTSKGPFFLAGDLPADIADRNQMLLTIMGSPDARQIDGMGGAHPLTSKVVIVSPSKRDDSDVDYLFLQVSPETGAISDSQNCGNMLAGVGPFAIERGLVEAVEGETIVRVYMVNSSSQADLVVQTPEGKVTYEGDAHVDGVPGTHAPILQNYFGTAGAQCGALLPTGNEIDLIDGIECTLVDNGMPSVLLRAKDFGLSGYETPATLEANAELKTRLEAIRLKAGVLMNLGDVSDMTIPKMCLIAPPQYGGIVTTRTFIPHRVHQAVGVLAAASDAAGCMFAGGVAAGIAEFEEVNPCRVDVEHPTGALTVELAWKGDTVVRTALLRTARKLMDGLVFL</sequence>
<dbReference type="Proteomes" id="UP000600865">
    <property type="component" value="Unassembled WGS sequence"/>
</dbReference>